<feature type="domain" description="Serine-threonine/tyrosine-protein kinase catalytic" evidence="1">
    <location>
        <begin position="32"/>
        <end position="70"/>
    </location>
</feature>
<feature type="non-terminal residue" evidence="2">
    <location>
        <position position="1"/>
    </location>
</feature>
<reference evidence="2 3" key="1">
    <citation type="submission" date="2021-06" db="EMBL/GenBank/DDBJ databases">
        <authorList>
            <person name="Palmer J.M."/>
        </authorList>
    </citation>
    <scope>NUCLEOTIDE SEQUENCE [LARGE SCALE GENOMIC DNA]</scope>
    <source>
        <strain evidence="2 3">XC_2019</strain>
        <tissue evidence="2">Muscle</tissue>
    </source>
</reference>
<organism evidence="2 3">
    <name type="scientific">Xenoophorus captivus</name>
    <dbReference type="NCBI Taxonomy" id="1517983"/>
    <lineage>
        <taxon>Eukaryota</taxon>
        <taxon>Metazoa</taxon>
        <taxon>Chordata</taxon>
        <taxon>Craniata</taxon>
        <taxon>Vertebrata</taxon>
        <taxon>Euteleostomi</taxon>
        <taxon>Actinopterygii</taxon>
        <taxon>Neopterygii</taxon>
        <taxon>Teleostei</taxon>
        <taxon>Neoteleostei</taxon>
        <taxon>Acanthomorphata</taxon>
        <taxon>Ovalentaria</taxon>
        <taxon>Atherinomorphae</taxon>
        <taxon>Cyprinodontiformes</taxon>
        <taxon>Goodeidae</taxon>
        <taxon>Xenoophorus</taxon>
    </lineage>
</organism>
<dbReference type="Proteomes" id="UP001434883">
    <property type="component" value="Unassembled WGS sequence"/>
</dbReference>
<evidence type="ECO:0000313" key="2">
    <source>
        <dbReference type="EMBL" id="MEQ2190374.1"/>
    </source>
</evidence>
<evidence type="ECO:0000313" key="3">
    <source>
        <dbReference type="Proteomes" id="UP001434883"/>
    </source>
</evidence>
<comment type="caution">
    <text evidence="2">The sequence shown here is derived from an EMBL/GenBank/DDBJ whole genome shotgun (WGS) entry which is preliminary data.</text>
</comment>
<keyword evidence="2" id="KW-0675">Receptor</keyword>
<dbReference type="InterPro" id="IPR011009">
    <property type="entry name" value="Kinase-like_dom_sf"/>
</dbReference>
<keyword evidence="3" id="KW-1185">Reference proteome</keyword>
<dbReference type="Gene3D" id="1.10.510.10">
    <property type="entry name" value="Transferase(Phosphotransferase) domain 1"/>
    <property type="match status" value="1"/>
</dbReference>
<accession>A0ABV0Q3P6</accession>
<dbReference type="EMBL" id="JAHRIN010000013">
    <property type="protein sequence ID" value="MEQ2190374.1"/>
    <property type="molecule type" value="Genomic_DNA"/>
</dbReference>
<protein>
    <submittedName>
        <fullName evidence="2">High affinity nerve growth factor receptor</fullName>
    </submittedName>
</protein>
<name>A0ABV0Q3P6_9TELE</name>
<evidence type="ECO:0000259" key="1">
    <source>
        <dbReference type="Pfam" id="PF07714"/>
    </source>
</evidence>
<dbReference type="Pfam" id="PF07714">
    <property type="entry name" value="PK_Tyr_Ser-Thr"/>
    <property type="match status" value="1"/>
</dbReference>
<dbReference type="SUPFAM" id="SSF56112">
    <property type="entry name" value="Protein kinase-like (PK-like)"/>
    <property type="match status" value="1"/>
</dbReference>
<sequence>VSNPLARIICCKLQVPKTGLFDLFLQGLSYLGRELERPRTCPKEVYLLMQGCWQREPQQRMVIKDIHSRLLELVKNPPIYLDILG</sequence>
<gene>
    <name evidence="2" type="primary">NTRK1_1</name>
    <name evidence="2" type="ORF">XENOCAPTIV_003859</name>
</gene>
<dbReference type="InterPro" id="IPR001245">
    <property type="entry name" value="Ser-Thr/Tyr_kinase_cat_dom"/>
</dbReference>
<proteinExistence type="predicted"/>